<evidence type="ECO:0000256" key="1">
    <source>
        <dbReference type="SAM" id="MobiDB-lite"/>
    </source>
</evidence>
<feature type="region of interest" description="Disordered" evidence="1">
    <location>
        <begin position="48"/>
        <end position="79"/>
    </location>
</feature>
<dbReference type="AlphaFoldDB" id="A0ABD0KM50"/>
<evidence type="ECO:0000313" key="2">
    <source>
        <dbReference type="EMBL" id="KAK7488348.1"/>
    </source>
</evidence>
<organism evidence="2 3">
    <name type="scientific">Batillaria attramentaria</name>
    <dbReference type="NCBI Taxonomy" id="370345"/>
    <lineage>
        <taxon>Eukaryota</taxon>
        <taxon>Metazoa</taxon>
        <taxon>Spiralia</taxon>
        <taxon>Lophotrochozoa</taxon>
        <taxon>Mollusca</taxon>
        <taxon>Gastropoda</taxon>
        <taxon>Caenogastropoda</taxon>
        <taxon>Sorbeoconcha</taxon>
        <taxon>Cerithioidea</taxon>
        <taxon>Batillariidae</taxon>
        <taxon>Batillaria</taxon>
    </lineage>
</organism>
<dbReference type="Proteomes" id="UP001519460">
    <property type="component" value="Unassembled WGS sequence"/>
</dbReference>
<reference evidence="2 3" key="1">
    <citation type="journal article" date="2023" name="Sci. Data">
        <title>Genome assembly of the Korean intertidal mud-creeper Batillaria attramentaria.</title>
        <authorList>
            <person name="Patra A.K."/>
            <person name="Ho P.T."/>
            <person name="Jun S."/>
            <person name="Lee S.J."/>
            <person name="Kim Y."/>
            <person name="Won Y.J."/>
        </authorList>
    </citation>
    <scope>NUCLEOTIDE SEQUENCE [LARGE SCALE GENOMIC DNA]</scope>
    <source>
        <strain evidence="2">Wonlab-2016</strain>
    </source>
</reference>
<evidence type="ECO:0000313" key="3">
    <source>
        <dbReference type="Proteomes" id="UP001519460"/>
    </source>
</evidence>
<keyword evidence="3" id="KW-1185">Reference proteome</keyword>
<comment type="caution">
    <text evidence="2">The sequence shown here is derived from an EMBL/GenBank/DDBJ whole genome shotgun (WGS) entry which is preliminary data.</text>
</comment>
<feature type="compositionally biased region" description="Basic residues" evidence="1">
    <location>
        <begin position="69"/>
        <end position="78"/>
    </location>
</feature>
<gene>
    <name evidence="2" type="ORF">BaRGS_00020322</name>
</gene>
<accession>A0ABD0KM50</accession>
<proteinExistence type="predicted"/>
<name>A0ABD0KM50_9CAEN</name>
<sequence>MVCGCCGQLNLSTAIADLGKTRETRRSVQRSTCVVEYTHQAVLTPERPVKQSTMAQRSRKCQRDTASKNRPRRHRKPRLTCVTHLGEI</sequence>
<dbReference type="EMBL" id="JACVVK020000151">
    <property type="protein sequence ID" value="KAK7488348.1"/>
    <property type="molecule type" value="Genomic_DNA"/>
</dbReference>
<protein>
    <submittedName>
        <fullName evidence="2">Uncharacterized protein</fullName>
    </submittedName>
</protein>